<dbReference type="InterPro" id="IPR001544">
    <property type="entry name" value="Aminotrans_IV"/>
</dbReference>
<name>A0ABY6D058_9BACT</name>
<dbReference type="Pfam" id="PF01063">
    <property type="entry name" value="Aminotran_4"/>
    <property type="match status" value="1"/>
</dbReference>
<dbReference type="InterPro" id="IPR036038">
    <property type="entry name" value="Aminotransferase-like"/>
</dbReference>
<evidence type="ECO:0000313" key="2">
    <source>
        <dbReference type="Proteomes" id="UP001062165"/>
    </source>
</evidence>
<reference evidence="1" key="1">
    <citation type="submission" date="2022-10" db="EMBL/GenBank/DDBJ databases">
        <title>Comparative genomics and taxonomic characterization of three novel marine species of genus Reichenbachiella exhibiting antioxidant and polysaccharide degradation activities.</title>
        <authorList>
            <person name="Muhammad N."/>
            <person name="Lee Y.-J."/>
            <person name="Ko J."/>
            <person name="Kim S.-G."/>
        </authorList>
    </citation>
    <scope>NUCLEOTIDE SEQUENCE</scope>
    <source>
        <strain evidence="1">Wsw4-B4</strain>
    </source>
</reference>
<dbReference type="InterPro" id="IPR043132">
    <property type="entry name" value="BCAT-like_C"/>
</dbReference>
<proteinExistence type="predicted"/>
<sequence length="197" mass="22750">MSQFIESICCEDGEALLLDLHQARLNRTFFTNYGLLARPMKLAKIIRKVPSKEKHKCKVVYDKDNFTIDFQSYQTPTIETLQIVEGGNIDYRFKYENRRALDQLYTLRADQDNIIIVKDGSVTDSYFANLAFYDGEEWWTPDSPLLEGVRRQSLLDQGLIQKTTISLDDLGKFEKVSLINAMLDLGVVEIDIKNINR</sequence>
<dbReference type="Proteomes" id="UP001062165">
    <property type="component" value="Chromosome"/>
</dbReference>
<keyword evidence="2" id="KW-1185">Reference proteome</keyword>
<dbReference type="EMBL" id="CP106735">
    <property type="protein sequence ID" value="UXX79020.1"/>
    <property type="molecule type" value="Genomic_DNA"/>
</dbReference>
<protein>
    <submittedName>
        <fullName evidence="1">Aminotransferase class IV</fullName>
    </submittedName>
</protein>
<dbReference type="Gene3D" id="3.30.470.10">
    <property type="match status" value="1"/>
</dbReference>
<organism evidence="1 2">
    <name type="scientific">Reichenbachiella carrageenanivorans</name>
    <dbReference type="NCBI Taxonomy" id="2979869"/>
    <lineage>
        <taxon>Bacteria</taxon>
        <taxon>Pseudomonadati</taxon>
        <taxon>Bacteroidota</taxon>
        <taxon>Cytophagia</taxon>
        <taxon>Cytophagales</taxon>
        <taxon>Reichenbachiellaceae</taxon>
        <taxon>Reichenbachiella</taxon>
    </lineage>
</organism>
<dbReference type="SUPFAM" id="SSF56752">
    <property type="entry name" value="D-aminoacid aminotransferase-like PLP-dependent enzymes"/>
    <property type="match status" value="1"/>
</dbReference>
<dbReference type="InterPro" id="IPR043131">
    <property type="entry name" value="BCAT-like_N"/>
</dbReference>
<accession>A0ABY6D058</accession>
<gene>
    <name evidence="1" type="ORF">N7E81_16825</name>
</gene>
<dbReference type="GO" id="GO:0008483">
    <property type="term" value="F:transaminase activity"/>
    <property type="evidence" value="ECO:0007669"/>
    <property type="project" value="UniProtKB-KW"/>
</dbReference>
<dbReference type="Gene3D" id="3.20.10.10">
    <property type="entry name" value="D-amino Acid Aminotransferase, subunit A, domain 2"/>
    <property type="match status" value="1"/>
</dbReference>
<dbReference type="RefSeq" id="WP_263050763.1">
    <property type="nucleotide sequence ID" value="NZ_CP106735.1"/>
</dbReference>
<keyword evidence="1" id="KW-0032">Aminotransferase</keyword>
<keyword evidence="1" id="KW-0808">Transferase</keyword>
<evidence type="ECO:0000313" key="1">
    <source>
        <dbReference type="EMBL" id="UXX79020.1"/>
    </source>
</evidence>